<name>A0ABD5ZAE7_9EURY</name>
<accession>A0ABD5ZAE7</accession>
<evidence type="ECO:0000259" key="1">
    <source>
        <dbReference type="PROSITE" id="PS50902"/>
    </source>
</evidence>
<dbReference type="EMBL" id="JBHTAA010000001">
    <property type="protein sequence ID" value="MFC7202138.1"/>
    <property type="molecule type" value="Genomic_DNA"/>
</dbReference>
<comment type="caution">
    <text evidence="2">The sequence shown here is derived from an EMBL/GenBank/DDBJ whole genome shotgun (WGS) entry which is preliminary data.</text>
</comment>
<evidence type="ECO:0000313" key="2">
    <source>
        <dbReference type="EMBL" id="MFC7202138.1"/>
    </source>
</evidence>
<dbReference type="PROSITE" id="PS50902">
    <property type="entry name" value="FLAVODOXIN_LIKE"/>
    <property type="match status" value="1"/>
</dbReference>
<dbReference type="InterPro" id="IPR026816">
    <property type="entry name" value="Flavodoxin_dom"/>
</dbReference>
<feature type="domain" description="Flavodoxin-like" evidence="1">
    <location>
        <begin position="4"/>
        <end position="170"/>
    </location>
</feature>
<keyword evidence="3" id="KW-1185">Reference proteome</keyword>
<organism evidence="2 3">
    <name type="scientific">Haloferax namakaokahaiae</name>
    <dbReference type="NCBI Taxonomy" id="1748331"/>
    <lineage>
        <taxon>Archaea</taxon>
        <taxon>Methanobacteriati</taxon>
        <taxon>Methanobacteriota</taxon>
        <taxon>Stenosarchaea group</taxon>
        <taxon>Halobacteria</taxon>
        <taxon>Halobacteriales</taxon>
        <taxon>Haloferacaceae</taxon>
        <taxon>Haloferax</taxon>
    </lineage>
</organism>
<gene>
    <name evidence="2" type="ORF">ACFQJC_01315</name>
</gene>
<dbReference type="InterPro" id="IPR008254">
    <property type="entry name" value="Flavodoxin/NO_synth"/>
</dbReference>
<dbReference type="PANTHER" id="PTHR38030:SF2">
    <property type="entry name" value="PROTOPORPHYRINOGEN IX DEHYDROGENASE [QUINONE]"/>
    <property type="match status" value="1"/>
</dbReference>
<reference evidence="2 3" key="1">
    <citation type="journal article" date="2019" name="Int. J. Syst. Evol. Microbiol.">
        <title>The Global Catalogue of Microorganisms (GCM) 10K type strain sequencing project: providing services to taxonomists for standard genome sequencing and annotation.</title>
        <authorList>
            <consortium name="The Broad Institute Genomics Platform"/>
            <consortium name="The Broad Institute Genome Sequencing Center for Infectious Disease"/>
            <person name="Wu L."/>
            <person name="Ma J."/>
        </authorList>
    </citation>
    <scope>NUCLEOTIDE SEQUENCE [LARGE SCALE GENOMIC DNA]</scope>
    <source>
        <strain evidence="2 3">DSM 29988</strain>
    </source>
</reference>
<dbReference type="Proteomes" id="UP001596481">
    <property type="component" value="Unassembled WGS sequence"/>
</dbReference>
<dbReference type="PANTHER" id="PTHR38030">
    <property type="entry name" value="PROTOPORPHYRINOGEN IX DEHYDROGENASE [MENAQUINONE]"/>
    <property type="match status" value="1"/>
</dbReference>
<protein>
    <submittedName>
        <fullName evidence="2">Flavodoxin domain-containing protein</fullName>
    </submittedName>
</protein>
<sequence length="194" mass="21627">MASFLIGYKSREGQTAKVADRVASALEQRGHEVRTISVTEWSSADSIADYDAVLLGDSIHLGRHAKQMIRFVRDHRDELAVRPNGFFQVSLSAADPDDEDGQTETVTYIHEFVEKTGWEPDQIGVFGGALRYSKYGFITRYVMKRIARNNLGITDTSRDHEFTDWDEVETFALDFAVLVESQVGGEGETGESAA</sequence>
<dbReference type="RefSeq" id="WP_390221443.1">
    <property type="nucleotide sequence ID" value="NZ_JBHTAA010000001.1"/>
</dbReference>
<dbReference type="InterPro" id="IPR029039">
    <property type="entry name" value="Flavoprotein-like_sf"/>
</dbReference>
<dbReference type="SUPFAM" id="SSF52218">
    <property type="entry name" value="Flavoproteins"/>
    <property type="match status" value="1"/>
</dbReference>
<dbReference type="InterPro" id="IPR052200">
    <property type="entry name" value="Protoporphyrinogen_IX_DH"/>
</dbReference>
<dbReference type="Gene3D" id="3.40.50.360">
    <property type="match status" value="1"/>
</dbReference>
<dbReference type="AlphaFoldDB" id="A0ABD5ZAE7"/>
<evidence type="ECO:0000313" key="3">
    <source>
        <dbReference type="Proteomes" id="UP001596481"/>
    </source>
</evidence>
<dbReference type="Pfam" id="PF12724">
    <property type="entry name" value="Flavodoxin_5"/>
    <property type="match status" value="1"/>
</dbReference>
<proteinExistence type="predicted"/>